<evidence type="ECO:0000313" key="8">
    <source>
        <dbReference type="Proteomes" id="UP000747542"/>
    </source>
</evidence>
<keyword evidence="8" id="KW-1185">Reference proteome</keyword>
<comment type="caution">
    <text evidence="7">The sequence shown here is derived from an EMBL/GenBank/DDBJ whole genome shotgun (WGS) entry which is preliminary data.</text>
</comment>
<dbReference type="AlphaFoldDB" id="A0A8J5T768"/>
<dbReference type="EMBL" id="JAHLQT010010216">
    <property type="protein sequence ID" value="KAG7172890.1"/>
    <property type="molecule type" value="Genomic_DNA"/>
</dbReference>
<keyword evidence="4" id="KW-0472">Membrane</keyword>
<feature type="chain" id="PRO_5035299218" evidence="5">
    <location>
        <begin position="23"/>
        <end position="527"/>
    </location>
</feature>
<dbReference type="Gene3D" id="3.40.720.10">
    <property type="entry name" value="Alkaline Phosphatase, subunit A"/>
    <property type="match status" value="2"/>
</dbReference>
<protein>
    <submittedName>
        <fullName evidence="7">Arylsulfatase H-like</fullName>
    </submittedName>
</protein>
<feature type="domain" description="Sulfatase N-terminal" evidence="6">
    <location>
        <begin position="58"/>
        <end position="439"/>
    </location>
</feature>
<name>A0A8J5T768_HOMAM</name>
<feature type="transmembrane region" description="Helical" evidence="4">
    <location>
        <begin position="242"/>
        <end position="259"/>
    </location>
</feature>
<evidence type="ECO:0000256" key="4">
    <source>
        <dbReference type="SAM" id="Phobius"/>
    </source>
</evidence>
<dbReference type="Proteomes" id="UP000747542">
    <property type="component" value="Unassembled WGS sequence"/>
</dbReference>
<proteinExistence type="inferred from homology"/>
<evidence type="ECO:0000256" key="5">
    <source>
        <dbReference type="SAM" id="SignalP"/>
    </source>
</evidence>
<dbReference type="InterPro" id="IPR050738">
    <property type="entry name" value="Sulfatase"/>
</dbReference>
<dbReference type="SUPFAM" id="SSF53649">
    <property type="entry name" value="Alkaline phosphatase-like"/>
    <property type="match status" value="1"/>
</dbReference>
<dbReference type="PANTHER" id="PTHR42693:SF49">
    <property type="entry name" value="SULFATASE N-TERMINAL DOMAIN-CONTAINING PROTEIN"/>
    <property type="match status" value="1"/>
</dbReference>
<evidence type="ECO:0000259" key="6">
    <source>
        <dbReference type="Pfam" id="PF00884"/>
    </source>
</evidence>
<dbReference type="InterPro" id="IPR000917">
    <property type="entry name" value="Sulfatase_N"/>
</dbReference>
<keyword evidence="5" id="KW-0732">Signal</keyword>
<organism evidence="7 8">
    <name type="scientific">Homarus americanus</name>
    <name type="common">American lobster</name>
    <dbReference type="NCBI Taxonomy" id="6706"/>
    <lineage>
        <taxon>Eukaryota</taxon>
        <taxon>Metazoa</taxon>
        <taxon>Ecdysozoa</taxon>
        <taxon>Arthropoda</taxon>
        <taxon>Crustacea</taxon>
        <taxon>Multicrustacea</taxon>
        <taxon>Malacostraca</taxon>
        <taxon>Eumalacostraca</taxon>
        <taxon>Eucarida</taxon>
        <taxon>Decapoda</taxon>
        <taxon>Pleocyemata</taxon>
        <taxon>Astacidea</taxon>
        <taxon>Nephropoidea</taxon>
        <taxon>Nephropidae</taxon>
        <taxon>Homarus</taxon>
    </lineage>
</organism>
<accession>A0A8J5T768</accession>
<feature type="compositionally biased region" description="Low complexity" evidence="3">
    <location>
        <begin position="41"/>
        <end position="52"/>
    </location>
</feature>
<dbReference type="Pfam" id="PF00884">
    <property type="entry name" value="Sulfatase"/>
    <property type="match status" value="1"/>
</dbReference>
<reference evidence="7" key="1">
    <citation type="journal article" date="2021" name="Sci. Adv.">
        <title>The American lobster genome reveals insights on longevity, neural, and immune adaptations.</title>
        <authorList>
            <person name="Polinski J.M."/>
            <person name="Zimin A.V."/>
            <person name="Clark K.F."/>
            <person name="Kohn A.B."/>
            <person name="Sadowski N."/>
            <person name="Timp W."/>
            <person name="Ptitsyn A."/>
            <person name="Khanna P."/>
            <person name="Romanova D.Y."/>
            <person name="Williams P."/>
            <person name="Greenwood S.J."/>
            <person name="Moroz L.L."/>
            <person name="Walt D.R."/>
            <person name="Bodnar A.G."/>
        </authorList>
    </citation>
    <scope>NUCLEOTIDE SEQUENCE</scope>
    <source>
        <strain evidence="7">GMGI-L3</strain>
    </source>
</reference>
<keyword evidence="4" id="KW-1133">Transmembrane helix</keyword>
<comment type="cofactor">
    <cofactor evidence="1">
        <name>Ca(2+)</name>
        <dbReference type="ChEBI" id="CHEBI:29108"/>
    </cofactor>
</comment>
<dbReference type="PANTHER" id="PTHR42693">
    <property type="entry name" value="ARYLSULFATASE FAMILY MEMBER"/>
    <property type="match status" value="1"/>
</dbReference>
<sequence length="527" mass="59593">MARVWIWALMVVVMWAVVVVLGDGQQHQEPQQEEVEEKQEQQQTKQHPQQLKQQERRPNVVVLIADDLGIGDLGCYGNTTINTPNIDRVASEGIRLTHHLAASALCTPSRAALLTARYPARYGLVGDKSTPPVVVHVASKVGLPVDEVTLANALSAANYTTAAVGKWHLGMRCGLLGRGCRGPQQHGFQSFYGIPFTLIEDIAGSHPFWIFPLEDRFYQMLLSLWVVNALTLCWLRWRRRTIAVCIGVVTLALSTSWFLHTHYRFHTARWWKVSPWMDQHMNGLVMHNDRVVEQPLKLEGLSQLLVDHSVRFIADHAQDQRPFFLYHSFAHVHTPMFSAPEMAGRSKHGRYGDNVEEMDAGVGRIMAALKEHSLDQNTLVYFLSDHGGDLEVVGQDGQRVGGYNGRFKGGKRMGSAEGGIRVPGIYRWSGHIPAGKDSTQHGWGINTLRSCWDFIDYGYEPQLFNLFKDPYEDHPIPVDSIEYIQVTGIMKQFVAEWKARVPYPPSQMSNVANTMHSLWLQPFRSLW</sequence>
<keyword evidence="4" id="KW-0812">Transmembrane</keyword>
<dbReference type="InterPro" id="IPR017850">
    <property type="entry name" value="Alkaline_phosphatase_core_sf"/>
</dbReference>
<evidence type="ECO:0000256" key="2">
    <source>
        <dbReference type="ARBA" id="ARBA00008779"/>
    </source>
</evidence>
<dbReference type="Pfam" id="PF14707">
    <property type="entry name" value="Sulfatase_C"/>
    <property type="match status" value="1"/>
</dbReference>
<dbReference type="GO" id="GO:0004065">
    <property type="term" value="F:arylsulfatase activity"/>
    <property type="evidence" value="ECO:0007669"/>
    <property type="project" value="TreeGrafter"/>
</dbReference>
<evidence type="ECO:0000256" key="3">
    <source>
        <dbReference type="SAM" id="MobiDB-lite"/>
    </source>
</evidence>
<feature type="region of interest" description="Disordered" evidence="3">
    <location>
        <begin position="29"/>
        <end position="55"/>
    </location>
</feature>
<comment type="similarity">
    <text evidence="2">Belongs to the sulfatase family.</text>
</comment>
<evidence type="ECO:0000256" key="1">
    <source>
        <dbReference type="ARBA" id="ARBA00001913"/>
    </source>
</evidence>
<feature type="signal peptide" evidence="5">
    <location>
        <begin position="1"/>
        <end position="22"/>
    </location>
</feature>
<evidence type="ECO:0000313" key="7">
    <source>
        <dbReference type="EMBL" id="KAG7172890.1"/>
    </source>
</evidence>
<gene>
    <name evidence="7" type="primary">ARSH-L</name>
    <name evidence="7" type="ORF">Hamer_G017869</name>
</gene>